<comment type="caution">
    <text evidence="2">The sequence shown here is derived from an EMBL/GenBank/DDBJ whole genome shotgun (WGS) entry which is preliminary data.</text>
</comment>
<keyword evidence="1" id="KW-0472">Membrane</keyword>
<feature type="non-terminal residue" evidence="2">
    <location>
        <position position="1"/>
    </location>
</feature>
<feature type="transmembrane region" description="Helical" evidence="1">
    <location>
        <begin position="192"/>
        <end position="213"/>
    </location>
</feature>
<protein>
    <submittedName>
        <fullName evidence="2">Uncharacterized protein</fullName>
    </submittedName>
</protein>
<organism evidence="2 3">
    <name type="scientific">Mucuna pruriens</name>
    <name type="common">Velvet bean</name>
    <name type="synonym">Dolichos pruriens</name>
    <dbReference type="NCBI Taxonomy" id="157652"/>
    <lineage>
        <taxon>Eukaryota</taxon>
        <taxon>Viridiplantae</taxon>
        <taxon>Streptophyta</taxon>
        <taxon>Embryophyta</taxon>
        <taxon>Tracheophyta</taxon>
        <taxon>Spermatophyta</taxon>
        <taxon>Magnoliopsida</taxon>
        <taxon>eudicotyledons</taxon>
        <taxon>Gunneridae</taxon>
        <taxon>Pentapetalae</taxon>
        <taxon>rosids</taxon>
        <taxon>fabids</taxon>
        <taxon>Fabales</taxon>
        <taxon>Fabaceae</taxon>
        <taxon>Papilionoideae</taxon>
        <taxon>50 kb inversion clade</taxon>
        <taxon>NPAAA clade</taxon>
        <taxon>indigoferoid/millettioid clade</taxon>
        <taxon>Phaseoleae</taxon>
        <taxon>Mucuna</taxon>
    </lineage>
</organism>
<evidence type="ECO:0000313" key="2">
    <source>
        <dbReference type="EMBL" id="RDX72714.1"/>
    </source>
</evidence>
<reference evidence="2" key="1">
    <citation type="submission" date="2018-05" db="EMBL/GenBank/DDBJ databases">
        <title>Draft genome of Mucuna pruriens seed.</title>
        <authorList>
            <person name="Nnadi N.E."/>
            <person name="Vos R."/>
            <person name="Hasami M.H."/>
            <person name="Devisetty U.K."/>
            <person name="Aguiy J.C."/>
        </authorList>
    </citation>
    <scope>NUCLEOTIDE SEQUENCE [LARGE SCALE GENOMIC DNA]</scope>
    <source>
        <strain evidence="2">JCA_2017</strain>
    </source>
</reference>
<keyword evidence="1" id="KW-0812">Transmembrane</keyword>
<accession>A0A371F389</accession>
<name>A0A371F389_MUCPR</name>
<evidence type="ECO:0000313" key="3">
    <source>
        <dbReference type="Proteomes" id="UP000257109"/>
    </source>
</evidence>
<evidence type="ECO:0000256" key="1">
    <source>
        <dbReference type="SAM" id="Phobius"/>
    </source>
</evidence>
<sequence length="225" mass="25330">MESFQAKGEETERLRRRFKILEQEWQAFKESKPTKKPFLKPHIYSPRELMFNLQQESPSPAEALKSVARTMEVQEILRERREAIERGKLKGRRLFHLTAEGHDEGGVVNTPQHEVRSMSFNNSEDESSGVSERVHDYYCTRGFSYSFSSSSSCLDGGDNDRDAEEMAHLVATIADVTVASVGKRGNGRRMRYAVFLGGVAIILLVFAMCVSLAKSSHGDVILVPT</sequence>
<proteinExistence type="predicted"/>
<dbReference type="EMBL" id="QJKJ01010795">
    <property type="protein sequence ID" value="RDX72714.1"/>
    <property type="molecule type" value="Genomic_DNA"/>
</dbReference>
<dbReference type="Proteomes" id="UP000257109">
    <property type="component" value="Unassembled WGS sequence"/>
</dbReference>
<keyword evidence="3" id="KW-1185">Reference proteome</keyword>
<dbReference type="AlphaFoldDB" id="A0A371F389"/>
<gene>
    <name evidence="2" type="ORF">CR513_47758</name>
</gene>
<dbReference type="OrthoDB" id="1739873at2759"/>
<keyword evidence="1" id="KW-1133">Transmembrane helix</keyword>